<dbReference type="Proteomes" id="UP000272942">
    <property type="component" value="Unassembled WGS sequence"/>
</dbReference>
<gene>
    <name evidence="1" type="ORF">ECPE_LOCUS16613</name>
</gene>
<keyword evidence="2" id="KW-1185">Reference proteome</keyword>
<protein>
    <submittedName>
        <fullName evidence="3">Mediator complex subunit 24</fullName>
    </submittedName>
</protein>
<evidence type="ECO:0000313" key="1">
    <source>
        <dbReference type="EMBL" id="VDP93885.1"/>
    </source>
</evidence>
<proteinExistence type="predicted"/>
<reference evidence="1 2" key="2">
    <citation type="submission" date="2018-11" db="EMBL/GenBank/DDBJ databases">
        <authorList>
            <consortium name="Pathogen Informatics"/>
        </authorList>
    </citation>
    <scope>NUCLEOTIDE SEQUENCE [LARGE SCALE GENOMIC DNA]</scope>
    <source>
        <strain evidence="1 2">Egypt</strain>
    </source>
</reference>
<organism evidence="3">
    <name type="scientific">Echinostoma caproni</name>
    <dbReference type="NCBI Taxonomy" id="27848"/>
    <lineage>
        <taxon>Eukaryota</taxon>
        <taxon>Metazoa</taxon>
        <taxon>Spiralia</taxon>
        <taxon>Lophotrochozoa</taxon>
        <taxon>Platyhelminthes</taxon>
        <taxon>Trematoda</taxon>
        <taxon>Digenea</taxon>
        <taxon>Plagiorchiida</taxon>
        <taxon>Echinostomata</taxon>
        <taxon>Echinostomatoidea</taxon>
        <taxon>Echinostomatidae</taxon>
        <taxon>Echinostoma</taxon>
    </lineage>
</organism>
<accession>A0A183BBM8</accession>
<dbReference type="AlphaFoldDB" id="A0A183BBM8"/>
<name>A0A183BBM8_9TREM</name>
<reference evidence="3" key="1">
    <citation type="submission" date="2016-06" db="UniProtKB">
        <authorList>
            <consortium name="WormBaseParasite"/>
        </authorList>
    </citation>
    <scope>IDENTIFICATION</scope>
</reference>
<dbReference type="WBParaSite" id="ECPE_0001665601-mRNA-1">
    <property type="protein sequence ID" value="ECPE_0001665601-mRNA-1"/>
    <property type="gene ID" value="ECPE_0001665601"/>
</dbReference>
<evidence type="ECO:0000313" key="2">
    <source>
        <dbReference type="Proteomes" id="UP000272942"/>
    </source>
</evidence>
<evidence type="ECO:0000313" key="3">
    <source>
        <dbReference type="WBParaSite" id="ECPE_0001665601-mRNA-1"/>
    </source>
</evidence>
<sequence length="75" mass="8585">MLTVPDRSQRQSLLSQLCKAAVWLVTTVRSAFCEPQLLNRIRQSANKPGSSQSTEAHKLAQSYLDFMIQMLNYRQ</sequence>
<dbReference type="EMBL" id="UZAN01065112">
    <property type="protein sequence ID" value="VDP93885.1"/>
    <property type="molecule type" value="Genomic_DNA"/>
</dbReference>